<protein>
    <submittedName>
        <fullName evidence="3">Mannosylglucosylglycerate synthase</fullName>
    </submittedName>
</protein>
<dbReference type="CDD" id="cd03801">
    <property type="entry name" value="GT4_PimA-like"/>
    <property type="match status" value="1"/>
</dbReference>
<dbReference type="SUPFAM" id="SSF53756">
    <property type="entry name" value="UDP-Glycosyltransferase/glycogen phosphorylase"/>
    <property type="match status" value="1"/>
</dbReference>
<dbReference type="PANTHER" id="PTHR46401:SF2">
    <property type="entry name" value="GLYCOSYLTRANSFERASE WBBK-RELATED"/>
    <property type="match status" value="1"/>
</dbReference>
<reference evidence="3 4" key="1">
    <citation type="submission" date="2019-04" db="EMBL/GenBank/DDBJ databases">
        <authorList>
            <person name="Van Vliet M D."/>
        </authorList>
    </citation>
    <scope>NUCLEOTIDE SEQUENCE [LARGE SCALE GENOMIC DNA]</scope>
    <source>
        <strain evidence="3 4">F1</strain>
    </source>
</reference>
<dbReference type="Pfam" id="PF00534">
    <property type="entry name" value="Glycos_transf_1"/>
    <property type="match status" value="1"/>
</dbReference>
<evidence type="ECO:0000313" key="3">
    <source>
        <dbReference type="EMBL" id="VGO12729.1"/>
    </source>
</evidence>
<dbReference type="EMBL" id="CAAHFG010000001">
    <property type="protein sequence ID" value="VGO12729.1"/>
    <property type="molecule type" value="Genomic_DNA"/>
</dbReference>
<evidence type="ECO:0000313" key="4">
    <source>
        <dbReference type="Proteomes" id="UP000366872"/>
    </source>
</evidence>
<dbReference type="InterPro" id="IPR001296">
    <property type="entry name" value="Glyco_trans_1"/>
</dbReference>
<dbReference type="Proteomes" id="UP000366872">
    <property type="component" value="Unassembled WGS sequence"/>
</dbReference>
<accession>A0A6C2TYR4</accession>
<sequence length="420" mass="48986">MSENIGFVSTRFAGTDGVSLESAKWAKVLWDHEFRSFWYAGRLDRAPEVSYCVPEAHFEHPENIWLNERIWGKSFRDPIVSRRIRDMAEYLKTTLYEFVNRYDLRILVFQNALTIPMHVPLGVAITEFLAETRIPSIAHHHDFYWERVRFSVNGVPDFLDMAFPPRDDLLQHVVINQAAREELSWRKGLSSELIPNVFDFETPPPQPDAYTQGLRADLGFAEDDILILQPTRIVPRKGIEHSIKLLETLDDPRMKLVISHAGGDEGYEYQHMLEELAHDSGVDLRIIDDRIGEIRQKNSAGKKMYTLWDLYPFVDFVTYPSLYEGFGNAFLEAVYFKLPILINRYSIFARDIEPKGFRVPLMDGYLTKQVIDDVRRLLEDENYRRVTVEHNYAVANRFFSYSVLRRSLRTLITNVRGLET</sequence>
<keyword evidence="4" id="KW-1185">Reference proteome</keyword>
<proteinExistence type="predicted"/>
<evidence type="ECO:0000256" key="1">
    <source>
        <dbReference type="ARBA" id="ARBA00022679"/>
    </source>
</evidence>
<dbReference type="RefSeq" id="WP_136078370.1">
    <property type="nucleotide sequence ID" value="NZ_CAAHFG010000001.1"/>
</dbReference>
<dbReference type="GO" id="GO:0016757">
    <property type="term" value="F:glycosyltransferase activity"/>
    <property type="evidence" value="ECO:0007669"/>
    <property type="project" value="InterPro"/>
</dbReference>
<evidence type="ECO:0000259" key="2">
    <source>
        <dbReference type="Pfam" id="PF00534"/>
    </source>
</evidence>
<organism evidence="3 4">
    <name type="scientific">Pontiella desulfatans</name>
    <dbReference type="NCBI Taxonomy" id="2750659"/>
    <lineage>
        <taxon>Bacteria</taxon>
        <taxon>Pseudomonadati</taxon>
        <taxon>Kiritimatiellota</taxon>
        <taxon>Kiritimatiellia</taxon>
        <taxon>Kiritimatiellales</taxon>
        <taxon>Pontiellaceae</taxon>
        <taxon>Pontiella</taxon>
    </lineage>
</organism>
<feature type="domain" description="Glycosyl transferase family 1" evidence="2">
    <location>
        <begin position="215"/>
        <end position="390"/>
    </location>
</feature>
<dbReference type="Gene3D" id="3.40.50.2000">
    <property type="entry name" value="Glycogen Phosphorylase B"/>
    <property type="match status" value="1"/>
</dbReference>
<dbReference type="AlphaFoldDB" id="A0A6C2TYR4"/>
<dbReference type="PANTHER" id="PTHR46401">
    <property type="entry name" value="GLYCOSYLTRANSFERASE WBBK-RELATED"/>
    <property type="match status" value="1"/>
</dbReference>
<gene>
    <name evidence="3" type="primary">mggS</name>
    <name evidence="3" type="ORF">PDESU_01283</name>
</gene>
<dbReference type="GO" id="GO:0009103">
    <property type="term" value="P:lipopolysaccharide biosynthetic process"/>
    <property type="evidence" value="ECO:0007669"/>
    <property type="project" value="TreeGrafter"/>
</dbReference>
<name>A0A6C2TYR4_PONDE</name>
<keyword evidence="1" id="KW-0808">Transferase</keyword>